<dbReference type="PANTHER" id="PTHR28002">
    <property type="entry name" value="MIOREX COMPLEX COMPONENT 11"/>
    <property type="match status" value="1"/>
</dbReference>
<keyword evidence="1" id="KW-1133">Transmembrane helix</keyword>
<dbReference type="EMBL" id="LT598486">
    <property type="protein sequence ID" value="SCW03542.1"/>
    <property type="molecule type" value="Genomic_DNA"/>
</dbReference>
<reference evidence="2 3" key="1">
    <citation type="submission" date="2016-03" db="EMBL/GenBank/DDBJ databases">
        <authorList>
            <person name="Devillers H."/>
        </authorList>
    </citation>
    <scope>NUCLEOTIDE SEQUENCE [LARGE SCALE GENOMIC DNA]</scope>
    <source>
        <strain evidence="2">CBS 6772</strain>
    </source>
</reference>
<dbReference type="InterPro" id="IPR018811">
    <property type="entry name" value="MRX11"/>
</dbReference>
<dbReference type="OMA" id="YAYVIVK"/>
<accession>A0A1G4MIG7</accession>
<organism evidence="2 3">
    <name type="scientific">Lachancea fermentati</name>
    <name type="common">Zygosaccharomyces fermentati</name>
    <dbReference type="NCBI Taxonomy" id="4955"/>
    <lineage>
        <taxon>Eukaryota</taxon>
        <taxon>Fungi</taxon>
        <taxon>Dikarya</taxon>
        <taxon>Ascomycota</taxon>
        <taxon>Saccharomycotina</taxon>
        <taxon>Saccharomycetes</taxon>
        <taxon>Saccharomycetales</taxon>
        <taxon>Saccharomycetaceae</taxon>
        <taxon>Lachancea</taxon>
    </lineage>
</organism>
<protein>
    <submittedName>
        <fullName evidence="2">LAFE_0G12772g1_1</fullName>
    </submittedName>
</protein>
<keyword evidence="1" id="KW-0472">Membrane</keyword>
<evidence type="ECO:0000256" key="1">
    <source>
        <dbReference type="SAM" id="Phobius"/>
    </source>
</evidence>
<keyword evidence="3" id="KW-1185">Reference proteome</keyword>
<sequence>MRLSAGISPGIISTRNLISCHGVVAPIGRGVNNFPIIRFYSKNSSSSEDEIAKQKRDKSVDRIHKIISKSRMLTKLNQQPRFKHYFDQLAETSPLSTITSFLILHEFTAIVPLFGFWWILYTLNLSDQYELPVYFTDQLNRCGDAIEKLVGNHYEGYDRNRLILSGAISYAIVKLLYPLRVLVSLWGAPYLVKWILEPFKRLRKFSEKTRKGKSHK</sequence>
<dbReference type="STRING" id="4955.A0A1G4MIG7"/>
<feature type="transmembrane region" description="Helical" evidence="1">
    <location>
        <begin position="101"/>
        <end position="121"/>
    </location>
</feature>
<gene>
    <name evidence="2" type="ORF">LAFE_0G12772G</name>
</gene>
<evidence type="ECO:0000313" key="2">
    <source>
        <dbReference type="EMBL" id="SCW03542.1"/>
    </source>
</evidence>
<name>A0A1G4MIG7_LACFM</name>
<dbReference type="GO" id="GO:0005739">
    <property type="term" value="C:mitochondrion"/>
    <property type="evidence" value="ECO:0007669"/>
    <property type="project" value="TreeGrafter"/>
</dbReference>
<keyword evidence="1" id="KW-0812">Transmembrane</keyword>
<proteinExistence type="predicted"/>
<dbReference type="Pfam" id="PF10306">
    <property type="entry name" value="FLILHELTA"/>
    <property type="match status" value="1"/>
</dbReference>
<dbReference type="PANTHER" id="PTHR28002:SF1">
    <property type="entry name" value="MIOREX COMPLEX COMPONENT 11"/>
    <property type="match status" value="1"/>
</dbReference>
<evidence type="ECO:0000313" key="3">
    <source>
        <dbReference type="Proteomes" id="UP000190831"/>
    </source>
</evidence>
<dbReference type="AlphaFoldDB" id="A0A1G4MIG7"/>
<dbReference type="OrthoDB" id="5580261at2759"/>
<dbReference type="Proteomes" id="UP000190831">
    <property type="component" value="Chromosome G"/>
</dbReference>